<dbReference type="STRING" id="351605.Gura_1968"/>
<dbReference type="KEGG" id="gur:Gura_1968"/>
<accession>A5GFF3</accession>
<evidence type="ECO:0000313" key="2">
    <source>
        <dbReference type="Proteomes" id="UP000006695"/>
    </source>
</evidence>
<protein>
    <submittedName>
        <fullName evidence="1">Uncharacterized protein</fullName>
    </submittedName>
</protein>
<organism evidence="1 2">
    <name type="scientific">Geotalea uraniireducens (strain Rf4)</name>
    <name type="common">Geobacter uraniireducens</name>
    <dbReference type="NCBI Taxonomy" id="351605"/>
    <lineage>
        <taxon>Bacteria</taxon>
        <taxon>Pseudomonadati</taxon>
        <taxon>Thermodesulfobacteriota</taxon>
        <taxon>Desulfuromonadia</taxon>
        <taxon>Geobacterales</taxon>
        <taxon>Geobacteraceae</taxon>
        <taxon>Geotalea</taxon>
    </lineage>
</organism>
<evidence type="ECO:0000313" key="1">
    <source>
        <dbReference type="EMBL" id="ABQ26158.1"/>
    </source>
</evidence>
<gene>
    <name evidence="1" type="ordered locus">Gura_1968</name>
</gene>
<name>A5GFF3_GEOUR</name>
<keyword evidence="2" id="KW-1185">Reference proteome</keyword>
<sequence length="92" mass="10198">MIGIASLQQKRSNTMEFFTVPCPGRGKVSINGSYHGENKNGSDLHTFLCVEGLHDITLVCMDGKHCQEPLQRALISDTNLIMPLEVPFECAY</sequence>
<reference evidence="1 2" key="1">
    <citation type="submission" date="2007-05" db="EMBL/GenBank/DDBJ databases">
        <title>Complete sequence of Geobacter uraniireducens Rf4.</title>
        <authorList>
            <consortium name="US DOE Joint Genome Institute"/>
            <person name="Copeland A."/>
            <person name="Lucas S."/>
            <person name="Lapidus A."/>
            <person name="Barry K."/>
            <person name="Detter J.C."/>
            <person name="Glavina del Rio T."/>
            <person name="Hammon N."/>
            <person name="Israni S."/>
            <person name="Dalin E."/>
            <person name="Tice H."/>
            <person name="Pitluck S."/>
            <person name="Chertkov O."/>
            <person name="Brettin T."/>
            <person name="Bruce D."/>
            <person name="Han C."/>
            <person name="Schmutz J."/>
            <person name="Larimer F."/>
            <person name="Land M."/>
            <person name="Hauser L."/>
            <person name="Kyrpides N."/>
            <person name="Mikhailova N."/>
            <person name="Shelobolina E."/>
            <person name="Aklujkar M."/>
            <person name="Lovley D."/>
            <person name="Richardson P."/>
        </authorList>
    </citation>
    <scope>NUCLEOTIDE SEQUENCE [LARGE SCALE GENOMIC DNA]</scope>
    <source>
        <strain evidence="1 2">Rf4</strain>
    </source>
</reference>
<dbReference type="HOGENOM" id="CLU_2409105_0_0_7"/>
<dbReference type="AlphaFoldDB" id="A5GFF3"/>
<proteinExistence type="predicted"/>
<dbReference type="EMBL" id="CP000698">
    <property type="protein sequence ID" value="ABQ26158.1"/>
    <property type="molecule type" value="Genomic_DNA"/>
</dbReference>
<dbReference type="Proteomes" id="UP000006695">
    <property type="component" value="Chromosome"/>
</dbReference>